<evidence type="ECO:0000256" key="4">
    <source>
        <dbReference type="ARBA" id="ARBA00022679"/>
    </source>
</evidence>
<dbReference type="Gene3D" id="1.20.120.1760">
    <property type="match status" value="1"/>
</dbReference>
<dbReference type="PANTHER" id="PTHR14269">
    <property type="entry name" value="CDP-DIACYLGLYCEROL--GLYCEROL-3-PHOSPHATE 3-PHOSPHATIDYLTRANSFERASE-RELATED"/>
    <property type="match status" value="1"/>
</dbReference>
<dbReference type="KEGG" id="aue:C5O00_09820"/>
<dbReference type="GO" id="GO:0016020">
    <property type="term" value="C:membrane"/>
    <property type="evidence" value="ECO:0007669"/>
    <property type="project" value="UniProtKB-SubCell"/>
</dbReference>
<organism evidence="13 14">
    <name type="scientific">Pukyongia salina</name>
    <dbReference type="NCBI Taxonomy" id="2094025"/>
    <lineage>
        <taxon>Bacteria</taxon>
        <taxon>Pseudomonadati</taxon>
        <taxon>Bacteroidota</taxon>
        <taxon>Flavobacteriia</taxon>
        <taxon>Flavobacteriales</taxon>
        <taxon>Flavobacteriaceae</taxon>
        <taxon>Pukyongia</taxon>
    </lineage>
</organism>
<proteinExistence type="inferred from homology"/>
<evidence type="ECO:0000256" key="9">
    <source>
        <dbReference type="ARBA" id="ARBA00023209"/>
    </source>
</evidence>
<keyword evidence="6 12" id="KW-1133">Transmembrane helix</keyword>
<reference evidence="13 14" key="1">
    <citation type="submission" date="2018-02" db="EMBL/GenBank/DDBJ databases">
        <title>Genomic analysis of the strain RR4-38 isolated from a seawater recirculating aquaculture system.</title>
        <authorList>
            <person name="Kim Y.-S."/>
            <person name="Jang Y.H."/>
            <person name="Kim K.-H."/>
        </authorList>
    </citation>
    <scope>NUCLEOTIDE SEQUENCE [LARGE SCALE GENOMIC DNA]</scope>
    <source>
        <strain evidence="13 14">RR4-38</strain>
    </source>
</reference>
<keyword evidence="10" id="KW-1208">Phospholipid metabolism</keyword>
<evidence type="ECO:0000313" key="13">
    <source>
        <dbReference type="EMBL" id="AVI51454.1"/>
    </source>
</evidence>
<dbReference type="GO" id="GO:0008654">
    <property type="term" value="P:phospholipid biosynthetic process"/>
    <property type="evidence" value="ECO:0007669"/>
    <property type="project" value="UniProtKB-KW"/>
</dbReference>
<keyword evidence="7" id="KW-0443">Lipid metabolism</keyword>
<dbReference type="OrthoDB" id="9777147at2"/>
<dbReference type="InterPro" id="IPR050324">
    <property type="entry name" value="CDP-alcohol_PTase-I"/>
</dbReference>
<name>A0A2S0HY20_9FLAO</name>
<feature type="transmembrane region" description="Helical" evidence="12">
    <location>
        <begin position="32"/>
        <end position="53"/>
    </location>
</feature>
<evidence type="ECO:0000256" key="12">
    <source>
        <dbReference type="SAM" id="Phobius"/>
    </source>
</evidence>
<dbReference type="InterPro" id="IPR043130">
    <property type="entry name" value="CDP-OH_PTrfase_TM_dom"/>
</dbReference>
<keyword evidence="5 12" id="KW-0812">Transmembrane</keyword>
<evidence type="ECO:0000256" key="1">
    <source>
        <dbReference type="ARBA" id="ARBA00004141"/>
    </source>
</evidence>
<dbReference type="PANTHER" id="PTHR14269:SF61">
    <property type="entry name" value="CDP-DIACYLGLYCEROL--SERINE O-PHOSPHATIDYLTRANSFERASE"/>
    <property type="match status" value="1"/>
</dbReference>
<feature type="transmembrane region" description="Helical" evidence="12">
    <location>
        <begin position="108"/>
        <end position="128"/>
    </location>
</feature>
<feature type="transmembrane region" description="Helical" evidence="12">
    <location>
        <begin position="211"/>
        <end position="239"/>
    </location>
</feature>
<dbReference type="RefSeq" id="WP_105216694.1">
    <property type="nucleotide sequence ID" value="NZ_CP027062.1"/>
</dbReference>
<keyword evidence="8 12" id="KW-0472">Membrane</keyword>
<evidence type="ECO:0000256" key="2">
    <source>
        <dbReference type="ARBA" id="ARBA00010441"/>
    </source>
</evidence>
<comment type="similarity">
    <text evidence="2 11">Belongs to the CDP-alcohol phosphatidyltransferase class-I family.</text>
</comment>
<dbReference type="EMBL" id="CP027062">
    <property type="protein sequence ID" value="AVI51454.1"/>
    <property type="molecule type" value="Genomic_DNA"/>
</dbReference>
<protein>
    <submittedName>
        <fullName evidence="13">Phosphatidylserine synthase</fullName>
    </submittedName>
</protein>
<evidence type="ECO:0000313" key="14">
    <source>
        <dbReference type="Proteomes" id="UP000238442"/>
    </source>
</evidence>
<evidence type="ECO:0000256" key="6">
    <source>
        <dbReference type="ARBA" id="ARBA00022989"/>
    </source>
</evidence>
<dbReference type="InterPro" id="IPR000462">
    <property type="entry name" value="CDP-OH_P_trans"/>
</dbReference>
<dbReference type="AlphaFoldDB" id="A0A2S0HY20"/>
<evidence type="ECO:0000256" key="11">
    <source>
        <dbReference type="RuleBase" id="RU003750"/>
    </source>
</evidence>
<feature type="transmembrane region" description="Helical" evidence="12">
    <location>
        <begin position="7"/>
        <end position="26"/>
    </location>
</feature>
<feature type="transmembrane region" description="Helical" evidence="12">
    <location>
        <begin position="65"/>
        <end position="88"/>
    </location>
</feature>
<dbReference type="GO" id="GO:0016780">
    <property type="term" value="F:phosphotransferase activity, for other substituted phosphate groups"/>
    <property type="evidence" value="ECO:0007669"/>
    <property type="project" value="InterPro"/>
</dbReference>
<evidence type="ECO:0000256" key="5">
    <source>
        <dbReference type="ARBA" id="ARBA00022692"/>
    </source>
</evidence>
<keyword evidence="4 11" id="KW-0808">Transferase</keyword>
<accession>A0A2S0HY20</accession>
<evidence type="ECO:0000256" key="7">
    <source>
        <dbReference type="ARBA" id="ARBA00023098"/>
    </source>
</evidence>
<evidence type="ECO:0000256" key="10">
    <source>
        <dbReference type="ARBA" id="ARBA00023264"/>
    </source>
</evidence>
<dbReference type="PROSITE" id="PS00379">
    <property type="entry name" value="CDP_ALCOHOL_P_TRANSF"/>
    <property type="match status" value="1"/>
</dbReference>
<sequence length="245" mass="27110">MVKQIPNIITSLNLLCGMVAILFAISGDLITASFFVFIGIVFDFFDGLAARWLNAQSEIGLQLDSLADVVTCGVAPAIVMLEMIHISISGEPMNITQSLALGGWNNIVFSYLPFTGLLIAVAAAYRLAKFNVDTRQTESFIGLPTPANAIFVLSLPLILHFQHSEAIEEIIMNKWFLVATTLVSCFIMNAEVRLFALKFKTWDFGSNKIRYLFLLLSVAAIVMLQFIALPVIILLYFVMSLFSKN</sequence>
<feature type="transmembrane region" description="Helical" evidence="12">
    <location>
        <begin position="171"/>
        <end position="190"/>
    </location>
</feature>
<dbReference type="Proteomes" id="UP000238442">
    <property type="component" value="Chromosome"/>
</dbReference>
<dbReference type="Pfam" id="PF01066">
    <property type="entry name" value="CDP-OH_P_transf"/>
    <property type="match status" value="1"/>
</dbReference>
<keyword evidence="3" id="KW-0444">Lipid biosynthesis</keyword>
<feature type="transmembrane region" description="Helical" evidence="12">
    <location>
        <begin position="140"/>
        <end position="159"/>
    </location>
</feature>
<evidence type="ECO:0000256" key="3">
    <source>
        <dbReference type="ARBA" id="ARBA00022516"/>
    </source>
</evidence>
<gene>
    <name evidence="13" type="ORF">C5O00_09820</name>
</gene>
<dbReference type="InterPro" id="IPR048254">
    <property type="entry name" value="CDP_ALCOHOL_P_TRANSF_CS"/>
</dbReference>
<keyword evidence="14" id="KW-1185">Reference proteome</keyword>
<comment type="subcellular location">
    <subcellularLocation>
        <location evidence="1">Membrane</location>
        <topology evidence="1">Multi-pass membrane protein</topology>
    </subcellularLocation>
</comment>
<evidence type="ECO:0000256" key="8">
    <source>
        <dbReference type="ARBA" id="ARBA00023136"/>
    </source>
</evidence>
<keyword evidence="9" id="KW-0594">Phospholipid biosynthesis</keyword>